<proteinExistence type="predicted"/>
<dbReference type="GO" id="GO:0005829">
    <property type="term" value="C:cytosol"/>
    <property type="evidence" value="ECO:0007669"/>
    <property type="project" value="TreeGrafter"/>
</dbReference>
<evidence type="ECO:0000259" key="2">
    <source>
        <dbReference type="Pfam" id="PF03061"/>
    </source>
</evidence>
<dbReference type="SUPFAM" id="SSF54637">
    <property type="entry name" value="Thioesterase/thiol ester dehydrase-isomerase"/>
    <property type="match status" value="1"/>
</dbReference>
<dbReference type="Pfam" id="PF03061">
    <property type="entry name" value="4HBT"/>
    <property type="match status" value="1"/>
</dbReference>
<organism evidence="3 4">
    <name type="scientific">Cohnella rhizosphaerae</name>
    <dbReference type="NCBI Taxonomy" id="1457232"/>
    <lineage>
        <taxon>Bacteria</taxon>
        <taxon>Bacillati</taxon>
        <taxon>Bacillota</taxon>
        <taxon>Bacilli</taxon>
        <taxon>Bacillales</taxon>
        <taxon>Paenibacillaceae</taxon>
        <taxon>Cohnella</taxon>
    </lineage>
</organism>
<name>A0A9X4KXB9_9BACL</name>
<gene>
    <name evidence="3" type="ORF">OMP40_24060</name>
</gene>
<dbReference type="InterPro" id="IPR029069">
    <property type="entry name" value="HotDog_dom_sf"/>
</dbReference>
<keyword evidence="4" id="KW-1185">Reference proteome</keyword>
<protein>
    <submittedName>
        <fullName evidence="3">PaaI family thioesterase</fullName>
    </submittedName>
</protein>
<comment type="caution">
    <text evidence="3">The sequence shown here is derived from an EMBL/GenBank/DDBJ whole genome shotgun (WGS) entry which is preliminary data.</text>
</comment>
<feature type="domain" description="Thioesterase" evidence="2">
    <location>
        <begin position="53"/>
        <end position="126"/>
    </location>
</feature>
<dbReference type="CDD" id="cd03443">
    <property type="entry name" value="PaaI_thioesterase"/>
    <property type="match status" value="1"/>
</dbReference>
<sequence>MEGPNLASGSDAEMVERARRTFWGYLGCELIRRDARETVVELDVEERHMNLIGMMHGGVHTALLDSAMGLAAMAALPDEDVVTSSLNVHFTAPARVGRVRATAAVVHMSGRIVTAEGRLYTADGKLSSMATASFRVVERKSGAESQRPGSPETP</sequence>
<dbReference type="InterPro" id="IPR006683">
    <property type="entry name" value="Thioestr_dom"/>
</dbReference>
<reference evidence="3" key="1">
    <citation type="submission" date="2022-10" db="EMBL/GenBank/DDBJ databases">
        <title>Comparative genomic analysis of Cohnella hashimotonis sp. nov., isolated from the International Space Station.</title>
        <authorList>
            <person name="Simpson A."/>
            <person name="Venkateswaran K."/>
        </authorList>
    </citation>
    <scope>NUCLEOTIDE SEQUENCE</scope>
    <source>
        <strain evidence="3">DSM 28161</strain>
    </source>
</reference>
<evidence type="ECO:0000313" key="4">
    <source>
        <dbReference type="Proteomes" id="UP001153404"/>
    </source>
</evidence>
<dbReference type="RefSeq" id="WP_277535194.1">
    <property type="nucleotide sequence ID" value="NZ_JAPDIA010000008.1"/>
</dbReference>
<dbReference type="Gene3D" id="3.10.129.10">
    <property type="entry name" value="Hotdog Thioesterase"/>
    <property type="match status" value="1"/>
</dbReference>
<keyword evidence="1" id="KW-0378">Hydrolase</keyword>
<accession>A0A9X4KXB9</accession>
<evidence type="ECO:0000256" key="1">
    <source>
        <dbReference type="ARBA" id="ARBA00022801"/>
    </source>
</evidence>
<dbReference type="AlphaFoldDB" id="A0A9X4KXB9"/>
<dbReference type="NCBIfam" id="TIGR00369">
    <property type="entry name" value="unchar_dom_1"/>
    <property type="match status" value="1"/>
</dbReference>
<dbReference type="Proteomes" id="UP001153404">
    <property type="component" value="Unassembled WGS sequence"/>
</dbReference>
<evidence type="ECO:0000313" key="3">
    <source>
        <dbReference type="EMBL" id="MDG0812086.1"/>
    </source>
</evidence>
<dbReference type="GO" id="GO:0061522">
    <property type="term" value="F:1,4-dihydroxy-2-naphthoyl-CoA thioesterase activity"/>
    <property type="evidence" value="ECO:0007669"/>
    <property type="project" value="TreeGrafter"/>
</dbReference>
<dbReference type="PANTHER" id="PTHR43240:SF1">
    <property type="entry name" value="BLR5584 PROTEIN"/>
    <property type="match status" value="1"/>
</dbReference>
<dbReference type="InterPro" id="IPR003736">
    <property type="entry name" value="PAAI_dom"/>
</dbReference>
<dbReference type="PANTHER" id="PTHR43240">
    <property type="entry name" value="1,4-DIHYDROXY-2-NAPHTHOYL-COA THIOESTERASE 1"/>
    <property type="match status" value="1"/>
</dbReference>
<dbReference type="EMBL" id="JAPDIA010000008">
    <property type="protein sequence ID" value="MDG0812086.1"/>
    <property type="molecule type" value="Genomic_DNA"/>
</dbReference>